<accession>L7U7D9</accession>
<dbReference type="KEGG" id="msd:MYSTI_02444"/>
<evidence type="ECO:0000313" key="1">
    <source>
        <dbReference type="EMBL" id="AGC43760.1"/>
    </source>
</evidence>
<organism evidence="1 2">
    <name type="scientific">Myxococcus stipitatus (strain DSM 14675 / JCM 12634 / Mx s8)</name>
    <dbReference type="NCBI Taxonomy" id="1278073"/>
    <lineage>
        <taxon>Bacteria</taxon>
        <taxon>Pseudomonadati</taxon>
        <taxon>Myxococcota</taxon>
        <taxon>Myxococcia</taxon>
        <taxon>Myxococcales</taxon>
        <taxon>Cystobacterineae</taxon>
        <taxon>Myxococcaceae</taxon>
        <taxon>Myxococcus</taxon>
    </lineage>
</organism>
<gene>
    <name evidence="1" type="ordered locus">MYSTI_02444</name>
</gene>
<dbReference type="PATRIC" id="fig|1278073.3.peg.2475"/>
<keyword evidence="1" id="KW-0449">Lipoprotein</keyword>
<reference evidence="1 2" key="1">
    <citation type="journal article" date="2013" name="Genome Announc.">
        <title>Complete genome sequence of Myxococcus stipitatus strain DSM 14675, a fruiting myxobacterium.</title>
        <authorList>
            <person name="Huntley S."/>
            <person name="Kneip S."/>
            <person name="Treuner-Lange A."/>
            <person name="Sogaard-Andersen L."/>
        </authorList>
    </citation>
    <scope>NUCLEOTIDE SEQUENCE [LARGE SCALE GENOMIC DNA]</scope>
    <source>
        <strain evidence="2">DSM 14675 / JCM 12634 / Mx s8</strain>
    </source>
</reference>
<evidence type="ECO:0000313" key="2">
    <source>
        <dbReference type="Proteomes" id="UP000011131"/>
    </source>
</evidence>
<name>L7U7D9_MYXSD</name>
<protein>
    <submittedName>
        <fullName evidence="1">Putative lipoprotein</fullName>
    </submittedName>
</protein>
<dbReference type="AlphaFoldDB" id="L7U7D9"/>
<dbReference type="EMBL" id="CP004025">
    <property type="protein sequence ID" value="AGC43760.1"/>
    <property type="molecule type" value="Genomic_DNA"/>
</dbReference>
<proteinExistence type="predicted"/>
<sequence>MLPLTTSCGADREATGECRGTYRGEQVAWPIDGVSSRLGRDRFGFVPTWLWLNYLPGGQATLTAFGADVELTRGMSLERSSGPLTVQLLGVEVGLAPEEGTPVVRWMASYAVPHGAIAGFPHDSGIPASGTLTLDEVSDDSAEGRFVYRYASGDELTCTFNVPTPAAAGDAWRDTGDGDDD</sequence>
<dbReference type="Proteomes" id="UP000011131">
    <property type="component" value="Chromosome"/>
</dbReference>
<keyword evidence="2" id="KW-1185">Reference proteome</keyword>
<dbReference type="HOGENOM" id="CLU_119501_0_0_7"/>